<keyword evidence="2" id="KW-1185">Reference proteome</keyword>
<name>A0A5C3LPS5_9AGAR</name>
<dbReference type="AlphaFoldDB" id="A0A5C3LPS5"/>
<evidence type="ECO:0000313" key="1">
    <source>
        <dbReference type="EMBL" id="TFK34890.1"/>
    </source>
</evidence>
<evidence type="ECO:0000313" key="2">
    <source>
        <dbReference type="Proteomes" id="UP000308652"/>
    </source>
</evidence>
<protein>
    <submittedName>
        <fullName evidence="1">Uncharacterized protein</fullName>
    </submittedName>
</protein>
<gene>
    <name evidence="1" type="ORF">BDQ12DRAFT_726552</name>
</gene>
<organism evidence="1 2">
    <name type="scientific">Crucibulum laeve</name>
    <dbReference type="NCBI Taxonomy" id="68775"/>
    <lineage>
        <taxon>Eukaryota</taxon>
        <taxon>Fungi</taxon>
        <taxon>Dikarya</taxon>
        <taxon>Basidiomycota</taxon>
        <taxon>Agaricomycotina</taxon>
        <taxon>Agaricomycetes</taxon>
        <taxon>Agaricomycetidae</taxon>
        <taxon>Agaricales</taxon>
        <taxon>Agaricineae</taxon>
        <taxon>Nidulariaceae</taxon>
        <taxon>Crucibulum</taxon>
    </lineage>
</organism>
<reference evidence="1 2" key="1">
    <citation type="journal article" date="2019" name="Nat. Ecol. Evol.">
        <title>Megaphylogeny resolves global patterns of mushroom evolution.</title>
        <authorList>
            <person name="Varga T."/>
            <person name="Krizsan K."/>
            <person name="Foldi C."/>
            <person name="Dima B."/>
            <person name="Sanchez-Garcia M."/>
            <person name="Sanchez-Ramirez S."/>
            <person name="Szollosi G.J."/>
            <person name="Szarkandi J.G."/>
            <person name="Papp V."/>
            <person name="Albert L."/>
            <person name="Andreopoulos W."/>
            <person name="Angelini C."/>
            <person name="Antonin V."/>
            <person name="Barry K.W."/>
            <person name="Bougher N.L."/>
            <person name="Buchanan P."/>
            <person name="Buyck B."/>
            <person name="Bense V."/>
            <person name="Catcheside P."/>
            <person name="Chovatia M."/>
            <person name="Cooper J."/>
            <person name="Damon W."/>
            <person name="Desjardin D."/>
            <person name="Finy P."/>
            <person name="Geml J."/>
            <person name="Haridas S."/>
            <person name="Hughes K."/>
            <person name="Justo A."/>
            <person name="Karasinski D."/>
            <person name="Kautmanova I."/>
            <person name="Kiss B."/>
            <person name="Kocsube S."/>
            <person name="Kotiranta H."/>
            <person name="LaButti K.M."/>
            <person name="Lechner B.E."/>
            <person name="Liimatainen K."/>
            <person name="Lipzen A."/>
            <person name="Lukacs Z."/>
            <person name="Mihaltcheva S."/>
            <person name="Morgado L.N."/>
            <person name="Niskanen T."/>
            <person name="Noordeloos M.E."/>
            <person name="Ohm R.A."/>
            <person name="Ortiz-Santana B."/>
            <person name="Ovrebo C."/>
            <person name="Racz N."/>
            <person name="Riley R."/>
            <person name="Savchenko A."/>
            <person name="Shiryaev A."/>
            <person name="Soop K."/>
            <person name="Spirin V."/>
            <person name="Szebenyi C."/>
            <person name="Tomsovsky M."/>
            <person name="Tulloss R.E."/>
            <person name="Uehling J."/>
            <person name="Grigoriev I.V."/>
            <person name="Vagvolgyi C."/>
            <person name="Papp T."/>
            <person name="Martin F.M."/>
            <person name="Miettinen O."/>
            <person name="Hibbett D.S."/>
            <person name="Nagy L.G."/>
        </authorList>
    </citation>
    <scope>NUCLEOTIDE SEQUENCE [LARGE SCALE GENOMIC DNA]</scope>
    <source>
        <strain evidence="1 2">CBS 166.37</strain>
    </source>
</reference>
<dbReference type="Proteomes" id="UP000308652">
    <property type="component" value="Unassembled WGS sequence"/>
</dbReference>
<sequence length="113" mass="12616">MTYIFNPVGAFVVLPNGLDVTGILCTLALGTSVWTLVHSNANNFESHKHFTKNPEERQFFVVQAASGNSKDCRSWAMNMECAEHQTPGRSWSEMCALVALLKLKKDNSRTKQI</sequence>
<dbReference type="EMBL" id="ML213627">
    <property type="protein sequence ID" value="TFK34890.1"/>
    <property type="molecule type" value="Genomic_DNA"/>
</dbReference>
<proteinExistence type="predicted"/>
<accession>A0A5C3LPS5</accession>